<feature type="compositionally biased region" description="Basic residues" evidence="1">
    <location>
        <begin position="203"/>
        <end position="234"/>
    </location>
</feature>
<feature type="region of interest" description="Disordered" evidence="1">
    <location>
        <begin position="135"/>
        <end position="161"/>
    </location>
</feature>
<organism evidence="2 3">
    <name type="scientific">Drosophila albomicans</name>
    <name type="common">Fruit fly</name>
    <dbReference type="NCBI Taxonomy" id="7291"/>
    <lineage>
        <taxon>Eukaryota</taxon>
        <taxon>Metazoa</taxon>
        <taxon>Ecdysozoa</taxon>
        <taxon>Arthropoda</taxon>
        <taxon>Hexapoda</taxon>
        <taxon>Insecta</taxon>
        <taxon>Pterygota</taxon>
        <taxon>Neoptera</taxon>
        <taxon>Endopterygota</taxon>
        <taxon>Diptera</taxon>
        <taxon>Brachycera</taxon>
        <taxon>Muscomorpha</taxon>
        <taxon>Ephydroidea</taxon>
        <taxon>Drosophilidae</taxon>
        <taxon>Drosophila</taxon>
    </lineage>
</organism>
<name>A0A6P8XIC3_DROAB</name>
<dbReference type="OrthoDB" id="8035072at2759"/>
<accession>A0A6P8XIC3</accession>
<feature type="compositionally biased region" description="Polar residues" evidence="1">
    <location>
        <begin position="241"/>
        <end position="259"/>
    </location>
</feature>
<reference evidence="3" key="1">
    <citation type="submission" date="2025-08" db="UniProtKB">
        <authorList>
            <consortium name="RefSeq"/>
        </authorList>
    </citation>
    <scope>IDENTIFICATION</scope>
    <source>
        <strain evidence="3">15112-1751.03</strain>
        <tissue evidence="3">Whole Adult</tissue>
    </source>
</reference>
<evidence type="ECO:0000256" key="1">
    <source>
        <dbReference type="SAM" id="MobiDB-lite"/>
    </source>
</evidence>
<evidence type="ECO:0000313" key="3">
    <source>
        <dbReference type="RefSeq" id="XP_034116241.1"/>
    </source>
</evidence>
<feature type="compositionally biased region" description="Low complexity" evidence="1">
    <location>
        <begin position="188"/>
        <end position="202"/>
    </location>
</feature>
<sequence>MMPEVNKISVLRKMFGFDKKKTANSYIVPQNSAAKLEQKSTSNNNKDPLKEQVENLKENHYERSNMNKCPHCENMAKNFLYLESLIRNNCDKNQKCSLCQSSLKYLQYVNRNIMQVFGNFDSIVQAARVFASQSPPTPKYAVKKPQIQEPQQQQQGVRAQGGALLPAQKSAKLLKTVKSQKSKKSMKSSKSAKSVSKSNKNMSKNKKSKIASKSRVHIAGRGKMVLKSKYKSKVAGKSGKLSRQISKVVRSASQYQNLHSSKSKKLKTKQRSHPQPTSINWNLLKRNMPKRMKALGVN</sequence>
<evidence type="ECO:0000313" key="2">
    <source>
        <dbReference type="Proteomes" id="UP000515160"/>
    </source>
</evidence>
<feature type="compositionally biased region" description="Basic residues" evidence="1">
    <location>
        <begin position="261"/>
        <end position="272"/>
    </location>
</feature>
<proteinExistence type="predicted"/>
<dbReference type="AlphaFoldDB" id="A0A6P8XIC3"/>
<keyword evidence="2" id="KW-1185">Reference proteome</keyword>
<feature type="compositionally biased region" description="Low complexity" evidence="1">
    <location>
        <begin position="147"/>
        <end position="161"/>
    </location>
</feature>
<dbReference type="GeneID" id="117575906"/>
<gene>
    <name evidence="3" type="primary">LOC117575906</name>
</gene>
<feature type="region of interest" description="Disordered" evidence="1">
    <location>
        <begin position="174"/>
        <end position="278"/>
    </location>
</feature>
<feature type="compositionally biased region" description="Basic residues" evidence="1">
    <location>
        <begin position="178"/>
        <end position="187"/>
    </location>
</feature>
<dbReference type="RefSeq" id="XP_034116241.1">
    <property type="nucleotide sequence ID" value="XM_034260350.2"/>
</dbReference>
<protein>
    <submittedName>
        <fullName evidence="3">Uncharacterized protein LOC117575906</fullName>
    </submittedName>
</protein>
<dbReference type="Proteomes" id="UP000515160">
    <property type="component" value="Chromosome 2R"/>
</dbReference>